<dbReference type="RefSeq" id="WP_149404580.1">
    <property type="nucleotide sequence ID" value="NZ_BIXY01000145.1"/>
</dbReference>
<evidence type="ECO:0000313" key="1">
    <source>
        <dbReference type="EMBL" id="GCF11781.1"/>
    </source>
</evidence>
<dbReference type="OrthoDB" id="9871166at2"/>
<gene>
    <name evidence="1" type="ORF">KDI_53450</name>
</gene>
<dbReference type="AlphaFoldDB" id="A0A5A5TJJ1"/>
<protein>
    <submittedName>
        <fullName evidence="1">Uncharacterized protein</fullName>
    </submittedName>
</protein>
<dbReference type="EMBL" id="BIXY01000145">
    <property type="protein sequence ID" value="GCF11781.1"/>
    <property type="molecule type" value="Genomic_DNA"/>
</dbReference>
<name>A0A5A5TJJ1_9CHLR</name>
<dbReference type="Proteomes" id="UP000322530">
    <property type="component" value="Unassembled WGS sequence"/>
</dbReference>
<evidence type="ECO:0000313" key="2">
    <source>
        <dbReference type="Proteomes" id="UP000322530"/>
    </source>
</evidence>
<proteinExistence type="predicted"/>
<keyword evidence="2" id="KW-1185">Reference proteome</keyword>
<organism evidence="1 2">
    <name type="scientific">Dictyobacter arantiisoli</name>
    <dbReference type="NCBI Taxonomy" id="2014874"/>
    <lineage>
        <taxon>Bacteria</taxon>
        <taxon>Bacillati</taxon>
        <taxon>Chloroflexota</taxon>
        <taxon>Ktedonobacteria</taxon>
        <taxon>Ktedonobacterales</taxon>
        <taxon>Dictyobacteraceae</taxon>
        <taxon>Dictyobacter</taxon>
    </lineage>
</organism>
<comment type="caution">
    <text evidence="1">The sequence shown here is derived from an EMBL/GenBank/DDBJ whole genome shotgun (WGS) entry which is preliminary data.</text>
</comment>
<accession>A0A5A5TJJ1</accession>
<reference evidence="1 2" key="1">
    <citation type="submission" date="2019-01" db="EMBL/GenBank/DDBJ databases">
        <title>Draft genome sequence of Dictyobacter sp. Uno17.</title>
        <authorList>
            <person name="Wang C.M."/>
            <person name="Zheng Y."/>
            <person name="Sakai Y."/>
            <person name="Abe K."/>
            <person name="Yokota A."/>
            <person name="Yabe S."/>
        </authorList>
    </citation>
    <scope>NUCLEOTIDE SEQUENCE [LARGE SCALE GENOMIC DNA]</scope>
    <source>
        <strain evidence="1 2">Uno17</strain>
    </source>
</reference>
<sequence length="94" mass="10887">MASTFTTHYKRCLPRLEAREKRQKTQRIALHADQLTTLVAQLDPQERKQLDADLAVFLHEHAAAEHVAFYNQMVAEHQNAFRAQVQAARDARTY</sequence>